<comment type="caution">
    <text evidence="2">The sequence shown here is derived from an EMBL/GenBank/DDBJ whole genome shotgun (WGS) entry which is preliminary data.</text>
</comment>
<feature type="compositionally biased region" description="Polar residues" evidence="1">
    <location>
        <begin position="22"/>
        <end position="32"/>
    </location>
</feature>
<name>A0ABD3CCD6_9LAMI</name>
<feature type="region of interest" description="Disordered" evidence="1">
    <location>
        <begin position="14"/>
        <end position="36"/>
    </location>
</feature>
<evidence type="ECO:0000256" key="1">
    <source>
        <dbReference type="SAM" id="MobiDB-lite"/>
    </source>
</evidence>
<protein>
    <submittedName>
        <fullName evidence="2">Uncharacterized protein</fullName>
    </submittedName>
</protein>
<evidence type="ECO:0000313" key="2">
    <source>
        <dbReference type="EMBL" id="KAL3626470.1"/>
    </source>
</evidence>
<dbReference type="PANTHER" id="PTHR33318:SF16">
    <property type="entry name" value="FK506-BINDING NUCLEAR-LIKE PROTEIN"/>
    <property type="match status" value="1"/>
</dbReference>
<organism evidence="2 3">
    <name type="scientific">Castilleja foliolosa</name>
    <dbReference type="NCBI Taxonomy" id="1961234"/>
    <lineage>
        <taxon>Eukaryota</taxon>
        <taxon>Viridiplantae</taxon>
        <taxon>Streptophyta</taxon>
        <taxon>Embryophyta</taxon>
        <taxon>Tracheophyta</taxon>
        <taxon>Spermatophyta</taxon>
        <taxon>Magnoliopsida</taxon>
        <taxon>eudicotyledons</taxon>
        <taxon>Gunneridae</taxon>
        <taxon>Pentapetalae</taxon>
        <taxon>asterids</taxon>
        <taxon>lamiids</taxon>
        <taxon>Lamiales</taxon>
        <taxon>Orobanchaceae</taxon>
        <taxon>Pedicularideae</taxon>
        <taxon>Castillejinae</taxon>
        <taxon>Castilleja</taxon>
    </lineage>
</organism>
<sequence length="278" mass="32125">MGCFLTCFGFKKKKKRRRPGQKSHSAQQNHGNYVSLDSGVSIKLDIKENKEKPKEPSKLKIKKKVSFNLNLKTYEPIPDDDDIINYLSDGEEETNWDFNTETKSTVSEDHFNSIATSYRYKNCIDSYDDDADDEFGLDENDLDFGEIEDSDDELDDILSCESDDEEVRNNIVLGEENRNIELQGLKSKINGQYVFSVLNPVENLTQWKRLKAKAEKGSRKFEKENLNPKLDEESFLGKRPNSDYLNFKKLRNYSNVSRYSERTIAVDASFSNWSTSQI</sequence>
<proteinExistence type="predicted"/>
<gene>
    <name evidence="2" type="ORF">CASFOL_030019</name>
</gene>
<keyword evidence="3" id="KW-1185">Reference proteome</keyword>
<dbReference type="AlphaFoldDB" id="A0ABD3CCD6"/>
<dbReference type="PANTHER" id="PTHR33318">
    <property type="entry name" value="ASPARTYL/GLUTAMYL-TRNA(ASN/GLN) AMIDOTRANSFERASE SUBUNIT"/>
    <property type="match status" value="1"/>
</dbReference>
<dbReference type="EMBL" id="JAVIJP010000047">
    <property type="protein sequence ID" value="KAL3626470.1"/>
    <property type="molecule type" value="Genomic_DNA"/>
</dbReference>
<accession>A0ABD3CCD6</accession>
<dbReference type="Proteomes" id="UP001632038">
    <property type="component" value="Unassembled WGS sequence"/>
</dbReference>
<evidence type="ECO:0000313" key="3">
    <source>
        <dbReference type="Proteomes" id="UP001632038"/>
    </source>
</evidence>
<dbReference type="InterPro" id="IPR039300">
    <property type="entry name" value="JASON"/>
</dbReference>
<reference evidence="3" key="1">
    <citation type="journal article" date="2024" name="IScience">
        <title>Strigolactones Initiate the Formation of Haustorium-like Structures in Castilleja.</title>
        <authorList>
            <person name="Buerger M."/>
            <person name="Peterson D."/>
            <person name="Chory J."/>
        </authorList>
    </citation>
    <scope>NUCLEOTIDE SEQUENCE [LARGE SCALE GENOMIC DNA]</scope>
</reference>